<feature type="domain" description="Helicase ATP-binding" evidence="9">
    <location>
        <begin position="32"/>
        <end position="208"/>
    </location>
</feature>
<dbReference type="Pfam" id="PF00271">
    <property type="entry name" value="Helicase_C"/>
    <property type="match status" value="1"/>
</dbReference>
<organism evidence="12 13">
    <name type="scientific">Duncaniella muris</name>
    <dbReference type="NCBI Taxonomy" id="2094150"/>
    <lineage>
        <taxon>Bacteria</taxon>
        <taxon>Pseudomonadati</taxon>
        <taxon>Bacteroidota</taxon>
        <taxon>Bacteroidia</taxon>
        <taxon>Bacteroidales</taxon>
        <taxon>Muribaculaceae</taxon>
        <taxon>Duncaniella</taxon>
    </lineage>
</organism>
<dbReference type="InterPro" id="IPR027417">
    <property type="entry name" value="P-loop_NTPase"/>
</dbReference>
<evidence type="ECO:0000256" key="4">
    <source>
        <dbReference type="ARBA" id="ARBA00022840"/>
    </source>
</evidence>
<feature type="compositionally biased region" description="Basic residues" evidence="8">
    <location>
        <begin position="428"/>
        <end position="442"/>
    </location>
</feature>
<dbReference type="RefSeq" id="WP_107032912.1">
    <property type="nucleotide sequence ID" value="NZ_CAPEJN010000060.1"/>
</dbReference>
<keyword evidence="2 7" id="KW-0378">Hydrolase</keyword>
<evidence type="ECO:0000256" key="7">
    <source>
        <dbReference type="RuleBase" id="RU000492"/>
    </source>
</evidence>
<dbReference type="Proteomes" id="UP000244905">
    <property type="component" value="Unassembled WGS sequence"/>
</dbReference>
<feature type="domain" description="Helicase C-terminal" evidence="10">
    <location>
        <begin position="234"/>
        <end position="380"/>
    </location>
</feature>
<dbReference type="PANTHER" id="PTHR47959:SF13">
    <property type="entry name" value="ATP-DEPENDENT RNA HELICASE RHLE"/>
    <property type="match status" value="1"/>
</dbReference>
<reference evidence="13" key="1">
    <citation type="submission" date="2018-02" db="EMBL/GenBank/DDBJ databases">
        <authorList>
            <person name="Clavel T."/>
            <person name="Strowig T."/>
        </authorList>
    </citation>
    <scope>NUCLEOTIDE SEQUENCE [LARGE SCALE GENOMIC DNA]</scope>
    <source>
        <strain evidence="13">DSM 103720</strain>
    </source>
</reference>
<keyword evidence="4 7" id="KW-0067">ATP-binding</keyword>
<gene>
    <name evidence="12" type="ORF">C5O23_10565</name>
</gene>
<evidence type="ECO:0000256" key="5">
    <source>
        <dbReference type="ARBA" id="ARBA00038437"/>
    </source>
</evidence>
<evidence type="ECO:0000259" key="11">
    <source>
        <dbReference type="PROSITE" id="PS51195"/>
    </source>
</evidence>
<dbReference type="InterPro" id="IPR001650">
    <property type="entry name" value="Helicase_C-like"/>
</dbReference>
<dbReference type="Pfam" id="PF00270">
    <property type="entry name" value="DEAD"/>
    <property type="match status" value="1"/>
</dbReference>
<dbReference type="InterPro" id="IPR044742">
    <property type="entry name" value="DEAD/DEAH_RhlB"/>
</dbReference>
<evidence type="ECO:0000259" key="10">
    <source>
        <dbReference type="PROSITE" id="PS51194"/>
    </source>
</evidence>
<dbReference type="Gene3D" id="3.40.50.300">
    <property type="entry name" value="P-loop containing nucleotide triphosphate hydrolases"/>
    <property type="match status" value="2"/>
</dbReference>
<dbReference type="AlphaFoldDB" id="A0A2V1IL63"/>
<dbReference type="SMART" id="SM00490">
    <property type="entry name" value="HELICc"/>
    <property type="match status" value="1"/>
</dbReference>
<dbReference type="InterPro" id="IPR011545">
    <property type="entry name" value="DEAD/DEAH_box_helicase_dom"/>
</dbReference>
<keyword evidence="1 7" id="KW-0547">Nucleotide-binding</keyword>
<dbReference type="CDD" id="cd00268">
    <property type="entry name" value="DEADc"/>
    <property type="match status" value="1"/>
</dbReference>
<dbReference type="SUPFAM" id="SSF52540">
    <property type="entry name" value="P-loop containing nucleoside triphosphate hydrolases"/>
    <property type="match status" value="1"/>
</dbReference>
<feature type="compositionally biased region" description="Low complexity" evidence="8">
    <location>
        <begin position="409"/>
        <end position="427"/>
    </location>
</feature>
<dbReference type="GO" id="GO:0005524">
    <property type="term" value="F:ATP binding"/>
    <property type="evidence" value="ECO:0007669"/>
    <property type="project" value="UniProtKB-KW"/>
</dbReference>
<proteinExistence type="inferred from homology"/>
<dbReference type="GO" id="GO:0005829">
    <property type="term" value="C:cytosol"/>
    <property type="evidence" value="ECO:0007669"/>
    <property type="project" value="TreeGrafter"/>
</dbReference>
<dbReference type="PROSITE" id="PS51194">
    <property type="entry name" value="HELICASE_CTER"/>
    <property type="match status" value="1"/>
</dbReference>
<dbReference type="CDD" id="cd18787">
    <property type="entry name" value="SF2_C_DEAD"/>
    <property type="match status" value="1"/>
</dbReference>
<dbReference type="GO" id="GO:0003724">
    <property type="term" value="F:RNA helicase activity"/>
    <property type="evidence" value="ECO:0007669"/>
    <property type="project" value="InterPro"/>
</dbReference>
<feature type="short sequence motif" description="Q motif" evidence="6">
    <location>
        <begin position="1"/>
        <end position="29"/>
    </location>
</feature>
<dbReference type="EMBL" id="PUEC01000025">
    <property type="protein sequence ID" value="PWB01117.1"/>
    <property type="molecule type" value="Genomic_DNA"/>
</dbReference>
<feature type="compositionally biased region" description="Low complexity" evidence="8">
    <location>
        <begin position="448"/>
        <end position="461"/>
    </location>
</feature>
<feature type="region of interest" description="Disordered" evidence="8">
    <location>
        <begin position="375"/>
        <end position="461"/>
    </location>
</feature>
<feature type="compositionally biased region" description="Basic residues" evidence="8">
    <location>
        <begin position="394"/>
        <end position="408"/>
    </location>
</feature>
<dbReference type="GeneID" id="82526781"/>
<comment type="similarity">
    <text evidence="5 7">Belongs to the DEAD box helicase family.</text>
</comment>
<accession>A0A2V1IL63</accession>
<dbReference type="PROSITE" id="PS51195">
    <property type="entry name" value="Q_MOTIF"/>
    <property type="match status" value="1"/>
</dbReference>
<evidence type="ECO:0000256" key="3">
    <source>
        <dbReference type="ARBA" id="ARBA00022806"/>
    </source>
</evidence>
<protein>
    <submittedName>
        <fullName evidence="12">ATP-dependent helicase</fullName>
    </submittedName>
</protein>
<dbReference type="GO" id="GO:0003676">
    <property type="term" value="F:nucleic acid binding"/>
    <property type="evidence" value="ECO:0007669"/>
    <property type="project" value="InterPro"/>
</dbReference>
<comment type="caution">
    <text evidence="12">The sequence shown here is derived from an EMBL/GenBank/DDBJ whole genome shotgun (WGS) entry which is preliminary data.</text>
</comment>
<keyword evidence="13" id="KW-1185">Reference proteome</keyword>
<evidence type="ECO:0000256" key="1">
    <source>
        <dbReference type="ARBA" id="ARBA00022741"/>
    </source>
</evidence>
<evidence type="ECO:0000256" key="6">
    <source>
        <dbReference type="PROSITE-ProRule" id="PRU00552"/>
    </source>
</evidence>
<dbReference type="InterPro" id="IPR014014">
    <property type="entry name" value="RNA_helicase_DEAD_Q_motif"/>
</dbReference>
<dbReference type="PROSITE" id="PS51192">
    <property type="entry name" value="HELICASE_ATP_BIND_1"/>
    <property type="match status" value="1"/>
</dbReference>
<dbReference type="InterPro" id="IPR014001">
    <property type="entry name" value="Helicase_ATP-bd"/>
</dbReference>
<dbReference type="PANTHER" id="PTHR47959">
    <property type="entry name" value="ATP-DEPENDENT RNA HELICASE RHLE-RELATED"/>
    <property type="match status" value="1"/>
</dbReference>
<feature type="domain" description="DEAD-box RNA helicase Q" evidence="11">
    <location>
        <begin position="1"/>
        <end position="29"/>
    </location>
</feature>
<name>A0A2V1IL63_9BACT</name>
<evidence type="ECO:0000313" key="12">
    <source>
        <dbReference type="EMBL" id="PWB01117.1"/>
    </source>
</evidence>
<evidence type="ECO:0000256" key="8">
    <source>
        <dbReference type="SAM" id="MobiDB-lite"/>
    </source>
</evidence>
<evidence type="ECO:0000256" key="2">
    <source>
        <dbReference type="ARBA" id="ARBA00022801"/>
    </source>
</evidence>
<evidence type="ECO:0000259" key="9">
    <source>
        <dbReference type="PROSITE" id="PS51192"/>
    </source>
</evidence>
<dbReference type="PROSITE" id="PS00039">
    <property type="entry name" value="DEAD_ATP_HELICASE"/>
    <property type="match status" value="1"/>
</dbReference>
<dbReference type="InterPro" id="IPR050079">
    <property type="entry name" value="DEAD_box_RNA_helicase"/>
</dbReference>
<dbReference type="InterPro" id="IPR000629">
    <property type="entry name" value="RNA-helicase_DEAD-box_CS"/>
</dbReference>
<dbReference type="SMART" id="SM00487">
    <property type="entry name" value="DEXDc"/>
    <property type="match status" value="1"/>
</dbReference>
<keyword evidence="3 7" id="KW-0347">Helicase</keyword>
<dbReference type="GO" id="GO:0016787">
    <property type="term" value="F:hydrolase activity"/>
    <property type="evidence" value="ECO:0007669"/>
    <property type="project" value="UniProtKB-KW"/>
</dbReference>
<evidence type="ECO:0000313" key="13">
    <source>
        <dbReference type="Proteomes" id="UP000244905"/>
    </source>
</evidence>
<sequence length="461" mass="51220">MKFDELDLSYDILDALDAMRFDECTPIQEQAIPVILKGRDLIAVAQTGTGKTAAYLLPVIDRLADMPEAKDYVNCIVMSPTRELAQQIDRQMEGFAYYVPVNSVAIYGGTDGAGFAQQQRGLKMGADVVIATPGRLLAHLQMGYVDLSRVSYFILDEADRMLDMGFYDDIMQIVKHLPKDRQTLMFSATMPPKIQQLAKAILNDPAEVKIAVSRPTEKIDQSAFVCHEGQKTGILKHLFRTAHSQRVIIFSSSKIKVKELARELRRCKVKTGEMHSDLDQNVREEVLLDFRAGKIDVLVATDIVARGIDIDDIAMVVNYDVPREAEDYVHRIGRTARANADGKAVTLVSAKEQSKFGQIENFLGYEVRKETVPAELGEAPEYTPSRRQSSRGDRRNRKPSRSGGKGRKGNNSNNDKSNNNSISNSNKRNSRKNHQNHSRKKTSGGANGSNSSKNSSTPAQS</sequence>